<proteinExistence type="predicted"/>
<dbReference type="AlphaFoldDB" id="A0AA36JF12"/>
<evidence type="ECO:0000256" key="2">
    <source>
        <dbReference type="PROSITE-ProRule" id="PRU00708"/>
    </source>
</evidence>
<keyword evidence="1" id="KW-0677">Repeat</keyword>
<evidence type="ECO:0008006" key="5">
    <source>
        <dbReference type="Google" id="ProtNLM"/>
    </source>
</evidence>
<keyword evidence="4" id="KW-1185">Reference proteome</keyword>
<dbReference type="PANTHER" id="PTHR47447">
    <property type="entry name" value="OS03G0856100 PROTEIN"/>
    <property type="match status" value="1"/>
</dbReference>
<dbReference type="PANTHER" id="PTHR47447:SF17">
    <property type="entry name" value="OS12G0638900 PROTEIN"/>
    <property type="match status" value="1"/>
</dbReference>
<dbReference type="InterPro" id="IPR002885">
    <property type="entry name" value="PPR_rpt"/>
</dbReference>
<sequence length="367" mass="39358">MRQGSQWQQALAALHATEASLVCASAAIAACATGAAWQVAFLELLRLRTRLGRFDPVALTSALSACERSSQWQMALAMLSEISDPLEAEVTAFNAAMSACAQASEWRSAVGLLREVEARRLAPDNYSFNSAISACDVNWEQALLLLEEAVRRRLADVISFNAAISCTRAAEWALALALLDALGTSGDPFDVVSLNVALASCAQAQRWRQASDLASRFGGVSDICSCNSAVKACEKASRWQQSVGLMSLATQGALRADEITCHGILSSCGKATDWRRAVHVVHQLGTFVELNVISFDAAIAASDKASQWRHVLLLQSTASEAGAEFCPTSLGAMLRAWQRAGYWLMLPQLLQQLAGSFELNATSRCSP</sequence>
<organism evidence="3 4">
    <name type="scientific">Effrenium voratum</name>
    <dbReference type="NCBI Taxonomy" id="2562239"/>
    <lineage>
        <taxon>Eukaryota</taxon>
        <taxon>Sar</taxon>
        <taxon>Alveolata</taxon>
        <taxon>Dinophyceae</taxon>
        <taxon>Suessiales</taxon>
        <taxon>Symbiodiniaceae</taxon>
        <taxon>Effrenium</taxon>
    </lineage>
</organism>
<reference evidence="3" key="1">
    <citation type="submission" date="2023-08" db="EMBL/GenBank/DDBJ databases">
        <authorList>
            <person name="Chen Y."/>
            <person name="Shah S."/>
            <person name="Dougan E. K."/>
            <person name="Thang M."/>
            <person name="Chan C."/>
        </authorList>
    </citation>
    <scope>NUCLEOTIDE SEQUENCE</scope>
</reference>
<dbReference type="Pfam" id="PF01535">
    <property type="entry name" value="PPR"/>
    <property type="match status" value="1"/>
</dbReference>
<evidence type="ECO:0000256" key="1">
    <source>
        <dbReference type="ARBA" id="ARBA00022737"/>
    </source>
</evidence>
<feature type="repeat" description="PPR" evidence="2">
    <location>
        <begin position="89"/>
        <end position="123"/>
    </location>
</feature>
<name>A0AA36JF12_9DINO</name>
<gene>
    <name evidence="3" type="ORF">EVOR1521_LOCUS26463</name>
</gene>
<dbReference type="PROSITE" id="PS51375">
    <property type="entry name" value="PPR"/>
    <property type="match status" value="1"/>
</dbReference>
<dbReference type="InterPro" id="IPR011990">
    <property type="entry name" value="TPR-like_helical_dom_sf"/>
</dbReference>
<dbReference type="EMBL" id="CAUJNA010003515">
    <property type="protein sequence ID" value="CAJ1403899.1"/>
    <property type="molecule type" value="Genomic_DNA"/>
</dbReference>
<dbReference type="Gene3D" id="1.25.40.10">
    <property type="entry name" value="Tetratricopeptide repeat domain"/>
    <property type="match status" value="2"/>
</dbReference>
<dbReference type="Proteomes" id="UP001178507">
    <property type="component" value="Unassembled WGS sequence"/>
</dbReference>
<evidence type="ECO:0000313" key="3">
    <source>
        <dbReference type="EMBL" id="CAJ1403899.1"/>
    </source>
</evidence>
<dbReference type="PROSITE" id="PS51257">
    <property type="entry name" value="PROKAR_LIPOPROTEIN"/>
    <property type="match status" value="1"/>
</dbReference>
<accession>A0AA36JF12</accession>
<comment type="caution">
    <text evidence="3">The sequence shown here is derived from an EMBL/GenBank/DDBJ whole genome shotgun (WGS) entry which is preliminary data.</text>
</comment>
<protein>
    <recommendedName>
        <fullName evidence="5">Pentatricopeptide repeat-containing protein, chloroplastic</fullName>
    </recommendedName>
</protein>
<evidence type="ECO:0000313" key="4">
    <source>
        <dbReference type="Proteomes" id="UP001178507"/>
    </source>
</evidence>